<evidence type="ECO:0000313" key="2">
    <source>
        <dbReference type="EMBL" id="KAH7260054.1"/>
    </source>
</evidence>
<dbReference type="Proteomes" id="UP000736672">
    <property type="component" value="Unassembled WGS sequence"/>
</dbReference>
<dbReference type="EMBL" id="JAGTJS010000008">
    <property type="protein sequence ID" value="KAH7260054.1"/>
    <property type="molecule type" value="Genomic_DNA"/>
</dbReference>
<feature type="signal peptide" evidence="1">
    <location>
        <begin position="1"/>
        <end position="20"/>
    </location>
</feature>
<comment type="caution">
    <text evidence="2">The sequence shown here is derived from an EMBL/GenBank/DDBJ whole genome shotgun (WGS) entry which is preliminary data.</text>
</comment>
<dbReference type="AlphaFoldDB" id="A0A9P9KN27"/>
<name>A0A9P9KN27_FUSSL</name>
<evidence type="ECO:0000256" key="1">
    <source>
        <dbReference type="SAM" id="SignalP"/>
    </source>
</evidence>
<proteinExistence type="predicted"/>
<evidence type="ECO:0008006" key="4">
    <source>
        <dbReference type="Google" id="ProtNLM"/>
    </source>
</evidence>
<evidence type="ECO:0000313" key="3">
    <source>
        <dbReference type="Proteomes" id="UP000736672"/>
    </source>
</evidence>
<protein>
    <recommendedName>
        <fullName evidence="4">Secreted protein</fullName>
    </recommendedName>
</protein>
<sequence length="168" mass="18558">MQGLEWLWWCLGWSCTPGSCIPVGHATLASETFLVSELAIVERGWRNSLFTLEGERVPYSNRQKLRGWRGVGCRLVPSSRCASAAAAYDQHAVLLVLIPRNRRVCAGCLEGSAPRLVLYVRGRLCTVDDGGQSRQFSTVTGQCPRVRVAYCPAMHKAWASLDSECSNK</sequence>
<gene>
    <name evidence="2" type="ORF">B0J15DRAFT_276133</name>
</gene>
<reference evidence="2" key="1">
    <citation type="journal article" date="2021" name="Nat. Commun.">
        <title>Genetic determinants of endophytism in the Arabidopsis root mycobiome.</title>
        <authorList>
            <person name="Mesny F."/>
            <person name="Miyauchi S."/>
            <person name="Thiergart T."/>
            <person name="Pickel B."/>
            <person name="Atanasova L."/>
            <person name="Karlsson M."/>
            <person name="Huettel B."/>
            <person name="Barry K.W."/>
            <person name="Haridas S."/>
            <person name="Chen C."/>
            <person name="Bauer D."/>
            <person name="Andreopoulos W."/>
            <person name="Pangilinan J."/>
            <person name="LaButti K."/>
            <person name="Riley R."/>
            <person name="Lipzen A."/>
            <person name="Clum A."/>
            <person name="Drula E."/>
            <person name="Henrissat B."/>
            <person name="Kohler A."/>
            <person name="Grigoriev I.V."/>
            <person name="Martin F.M."/>
            <person name="Hacquard S."/>
        </authorList>
    </citation>
    <scope>NUCLEOTIDE SEQUENCE</scope>
    <source>
        <strain evidence="2">FSSC 5 MPI-SDFR-AT-0091</strain>
    </source>
</reference>
<accession>A0A9P9KN27</accession>
<keyword evidence="1" id="KW-0732">Signal</keyword>
<organism evidence="2 3">
    <name type="scientific">Fusarium solani</name>
    <name type="common">Filamentous fungus</name>
    <dbReference type="NCBI Taxonomy" id="169388"/>
    <lineage>
        <taxon>Eukaryota</taxon>
        <taxon>Fungi</taxon>
        <taxon>Dikarya</taxon>
        <taxon>Ascomycota</taxon>
        <taxon>Pezizomycotina</taxon>
        <taxon>Sordariomycetes</taxon>
        <taxon>Hypocreomycetidae</taxon>
        <taxon>Hypocreales</taxon>
        <taxon>Nectriaceae</taxon>
        <taxon>Fusarium</taxon>
        <taxon>Fusarium solani species complex</taxon>
    </lineage>
</organism>
<keyword evidence="3" id="KW-1185">Reference proteome</keyword>
<feature type="chain" id="PRO_5040187059" description="Secreted protein" evidence="1">
    <location>
        <begin position="21"/>
        <end position="168"/>
    </location>
</feature>